<evidence type="ECO:0000313" key="2">
    <source>
        <dbReference type="EMBL" id="MFC6058477.1"/>
    </source>
</evidence>
<dbReference type="EMBL" id="JBHSPT010000060">
    <property type="protein sequence ID" value="MFC6058477.1"/>
    <property type="molecule type" value="Genomic_DNA"/>
</dbReference>
<feature type="compositionally biased region" description="Pro residues" evidence="1">
    <location>
        <begin position="129"/>
        <end position="138"/>
    </location>
</feature>
<comment type="caution">
    <text evidence="2">The sequence shown here is derived from an EMBL/GenBank/DDBJ whole genome shotgun (WGS) entry which is preliminary data.</text>
</comment>
<proteinExistence type="predicted"/>
<sequence length="138" mass="14646">MTARPGMEASRCREQAGFRTWGEVHGIEVADVTVGRTARRHAFIAFDVVSAMPGQDPEQPLFFAALMTTGDGTAGTSPFAAITGGLYGPTEYELSLTLLRRLVGGGTDLVAWRLAHGTTATPDRAGRPSPCPWPRGST</sequence>
<feature type="region of interest" description="Disordered" evidence="1">
    <location>
        <begin position="119"/>
        <end position="138"/>
    </location>
</feature>
<keyword evidence="3" id="KW-1185">Reference proteome</keyword>
<name>A0ABW1M680_9ACTN</name>
<dbReference type="RefSeq" id="WP_386401264.1">
    <property type="nucleotide sequence ID" value="NZ_JBHSPT010000060.1"/>
</dbReference>
<gene>
    <name evidence="2" type="ORF">ACFP50_24440</name>
</gene>
<reference evidence="3" key="1">
    <citation type="journal article" date="2019" name="Int. J. Syst. Evol. Microbiol.">
        <title>The Global Catalogue of Microorganisms (GCM) 10K type strain sequencing project: providing services to taxonomists for standard genome sequencing and annotation.</title>
        <authorList>
            <consortium name="The Broad Institute Genomics Platform"/>
            <consortium name="The Broad Institute Genome Sequencing Center for Infectious Disease"/>
            <person name="Wu L."/>
            <person name="Ma J."/>
        </authorList>
    </citation>
    <scope>NUCLEOTIDE SEQUENCE [LARGE SCALE GENOMIC DNA]</scope>
    <source>
        <strain evidence="3">JCM 12763</strain>
    </source>
</reference>
<evidence type="ECO:0000313" key="3">
    <source>
        <dbReference type="Proteomes" id="UP001596242"/>
    </source>
</evidence>
<accession>A0ABW1M680</accession>
<evidence type="ECO:0000256" key="1">
    <source>
        <dbReference type="SAM" id="MobiDB-lite"/>
    </source>
</evidence>
<organism evidence="2 3">
    <name type="scientific">Streptomyces pratens</name>
    <dbReference type="NCBI Taxonomy" id="887456"/>
    <lineage>
        <taxon>Bacteria</taxon>
        <taxon>Bacillati</taxon>
        <taxon>Actinomycetota</taxon>
        <taxon>Actinomycetes</taxon>
        <taxon>Kitasatosporales</taxon>
        <taxon>Streptomycetaceae</taxon>
        <taxon>Streptomyces</taxon>
    </lineage>
</organism>
<protein>
    <submittedName>
        <fullName evidence="2">Uncharacterized protein</fullName>
    </submittedName>
</protein>
<dbReference type="Proteomes" id="UP001596242">
    <property type="component" value="Unassembled WGS sequence"/>
</dbReference>